<name>A0ABP9EK37_9PSEU</name>
<evidence type="ECO:0000313" key="3">
    <source>
        <dbReference type="Proteomes" id="UP001500457"/>
    </source>
</evidence>
<organism evidence="2 3">
    <name type="scientific">Actinomycetospora straminea</name>
    <dbReference type="NCBI Taxonomy" id="663607"/>
    <lineage>
        <taxon>Bacteria</taxon>
        <taxon>Bacillati</taxon>
        <taxon>Actinomycetota</taxon>
        <taxon>Actinomycetes</taxon>
        <taxon>Pseudonocardiales</taxon>
        <taxon>Pseudonocardiaceae</taxon>
        <taxon>Actinomycetospora</taxon>
    </lineage>
</organism>
<dbReference type="PANTHER" id="PTHR35525">
    <property type="entry name" value="BLL6575 PROTEIN"/>
    <property type="match status" value="1"/>
</dbReference>
<dbReference type="InterPro" id="IPR023286">
    <property type="entry name" value="ABATE_dom_sf"/>
</dbReference>
<dbReference type="Pfam" id="PF11706">
    <property type="entry name" value="zf-CGNR"/>
    <property type="match status" value="1"/>
</dbReference>
<dbReference type="InterPro" id="IPR021005">
    <property type="entry name" value="Znf_CGNR"/>
</dbReference>
<accession>A0ABP9EK37</accession>
<keyword evidence="3" id="KW-1185">Reference proteome</keyword>
<comment type="caution">
    <text evidence="2">The sequence shown here is derived from an EMBL/GenBank/DDBJ whole genome shotgun (WGS) entry which is preliminary data.</text>
</comment>
<dbReference type="Pfam" id="PF07336">
    <property type="entry name" value="ABATE"/>
    <property type="match status" value="1"/>
</dbReference>
<reference evidence="3" key="1">
    <citation type="journal article" date="2019" name="Int. J. Syst. Evol. Microbiol.">
        <title>The Global Catalogue of Microorganisms (GCM) 10K type strain sequencing project: providing services to taxonomists for standard genome sequencing and annotation.</title>
        <authorList>
            <consortium name="The Broad Institute Genomics Platform"/>
            <consortium name="The Broad Institute Genome Sequencing Center for Infectious Disease"/>
            <person name="Wu L."/>
            <person name="Ma J."/>
        </authorList>
    </citation>
    <scope>NUCLEOTIDE SEQUENCE [LARGE SCALE GENOMIC DNA]</scope>
    <source>
        <strain evidence="3">JCM 17983</strain>
    </source>
</reference>
<dbReference type="Gene3D" id="1.10.3300.10">
    <property type="entry name" value="Jann2411-like domain"/>
    <property type="match status" value="1"/>
</dbReference>
<dbReference type="PANTHER" id="PTHR35525:SF3">
    <property type="entry name" value="BLL6575 PROTEIN"/>
    <property type="match status" value="1"/>
</dbReference>
<dbReference type="EMBL" id="BAABHQ010000009">
    <property type="protein sequence ID" value="GAA4881292.1"/>
    <property type="molecule type" value="Genomic_DNA"/>
</dbReference>
<protein>
    <submittedName>
        <fullName evidence="2">CGNR zinc finger domain-containing protein</fullName>
    </submittedName>
</protein>
<proteinExistence type="predicted"/>
<evidence type="ECO:0000313" key="2">
    <source>
        <dbReference type="EMBL" id="GAA4881292.1"/>
    </source>
</evidence>
<gene>
    <name evidence="2" type="ORF">GCM10023203_35730</name>
</gene>
<dbReference type="SUPFAM" id="SSF160904">
    <property type="entry name" value="Jann2411-like"/>
    <property type="match status" value="1"/>
</dbReference>
<dbReference type="InterPro" id="IPR010852">
    <property type="entry name" value="ABATE"/>
</dbReference>
<feature type="domain" description="Zinc finger CGNR" evidence="1">
    <location>
        <begin position="118"/>
        <end position="161"/>
    </location>
</feature>
<sequence>MLDEQALVEALNSTPVVDGRPTDRWADDEELRAWVRAHGGDGDDAELAALRDARGRLQEVVAGEAAPGVLADLLAGARQRPEVGDDGVTWRLETAPERRLAVELVLAWSAVAQRHPGRLRPCANPECRLFLLDRSRANSARWCSMKTCGNRLKVRRHHQRHREEPTAP</sequence>
<dbReference type="Proteomes" id="UP001500457">
    <property type="component" value="Unassembled WGS sequence"/>
</dbReference>
<evidence type="ECO:0000259" key="1">
    <source>
        <dbReference type="Pfam" id="PF11706"/>
    </source>
</evidence>
<dbReference type="RefSeq" id="WP_274231876.1">
    <property type="nucleotide sequence ID" value="NZ_BAABHQ010000009.1"/>
</dbReference>